<reference evidence="1 2" key="1">
    <citation type="submission" date="2013-05" db="EMBL/GenBank/DDBJ databases">
        <title>The Genome Sequence of Actinomyces europaeus ACS-120-V-COL10B.</title>
        <authorList>
            <consortium name="The Broad Institute Genomics Platform"/>
            <person name="Earl A."/>
            <person name="Ward D."/>
            <person name="Feldgarden M."/>
            <person name="Gevers D."/>
            <person name="Saerens B."/>
            <person name="Vaneechoutte M."/>
            <person name="Walker B."/>
            <person name="Young S."/>
            <person name="Zeng Q."/>
            <person name="Gargeya S."/>
            <person name="Fitzgerald M."/>
            <person name="Haas B."/>
            <person name="Abouelleil A."/>
            <person name="Allen A.W."/>
            <person name="Alvarado L."/>
            <person name="Arachchi H.M."/>
            <person name="Berlin A.M."/>
            <person name="Chapman S.B."/>
            <person name="Gainer-Dewar J."/>
            <person name="Goldberg J."/>
            <person name="Griggs A."/>
            <person name="Gujja S."/>
            <person name="Hansen M."/>
            <person name="Howarth C."/>
            <person name="Imamovic A."/>
            <person name="Ireland A."/>
            <person name="Larimer J."/>
            <person name="McCowan C."/>
            <person name="Murphy C."/>
            <person name="Pearson M."/>
            <person name="Poon T.W."/>
            <person name="Priest M."/>
            <person name="Roberts A."/>
            <person name="Saif S."/>
            <person name="Shea T."/>
            <person name="Sisk P."/>
            <person name="Sykes S."/>
            <person name="Wortman J."/>
            <person name="Nusbaum C."/>
            <person name="Birren B."/>
        </authorList>
    </citation>
    <scope>NUCLEOTIDE SEQUENCE [LARGE SCALE GENOMIC DNA]</scope>
    <source>
        <strain evidence="1 2">ACS-120-V-Col10b</strain>
    </source>
</reference>
<dbReference type="EMBL" id="AGWN01000001">
    <property type="protein sequence ID" value="EPD31217.1"/>
    <property type="molecule type" value="Genomic_DNA"/>
</dbReference>
<sequence length="61" mass="6309">MNPQILQRNEVCAGIAQLLEQIRLSEGNLLHVSGGTALTAQIHGGYVATASASMKGMSAPC</sequence>
<dbReference type="AlphaFoldDB" id="A0A9W5RF41"/>
<proteinExistence type="predicted"/>
<protein>
    <submittedName>
        <fullName evidence="1">Uncharacterized protein</fullName>
    </submittedName>
</protein>
<evidence type="ECO:0000313" key="2">
    <source>
        <dbReference type="Proteomes" id="UP000014387"/>
    </source>
</evidence>
<accession>A0A9W5RF41</accession>
<keyword evidence="2" id="KW-1185">Reference proteome</keyword>
<gene>
    <name evidence="1" type="ORF">HMPREF9238_00984</name>
</gene>
<name>A0A9W5RF41_9ACTO</name>
<evidence type="ECO:0000313" key="1">
    <source>
        <dbReference type="EMBL" id="EPD31217.1"/>
    </source>
</evidence>
<organism evidence="1 2">
    <name type="scientific">Gleimia europaea ACS-120-V-Col10b</name>
    <dbReference type="NCBI Taxonomy" id="883069"/>
    <lineage>
        <taxon>Bacteria</taxon>
        <taxon>Bacillati</taxon>
        <taxon>Actinomycetota</taxon>
        <taxon>Actinomycetes</taxon>
        <taxon>Actinomycetales</taxon>
        <taxon>Actinomycetaceae</taxon>
        <taxon>Gleimia</taxon>
    </lineage>
</organism>
<dbReference type="Proteomes" id="UP000014387">
    <property type="component" value="Unassembled WGS sequence"/>
</dbReference>
<comment type="caution">
    <text evidence="1">The sequence shown here is derived from an EMBL/GenBank/DDBJ whole genome shotgun (WGS) entry which is preliminary data.</text>
</comment>